<dbReference type="AlphaFoldDB" id="A0A6J4IWC0"/>
<dbReference type="PANTHER" id="PTHR28208">
    <property type="entry name" value="PHOSPHATIDATE PHOSPHATASE APP1"/>
    <property type="match status" value="1"/>
</dbReference>
<dbReference type="InterPro" id="IPR052935">
    <property type="entry name" value="Mg2+_PAP"/>
</dbReference>
<evidence type="ECO:0000313" key="2">
    <source>
        <dbReference type="EMBL" id="CAA9261030.1"/>
    </source>
</evidence>
<dbReference type="InterPro" id="IPR019236">
    <property type="entry name" value="APP1_cat"/>
</dbReference>
<dbReference type="PANTHER" id="PTHR28208:SF3">
    <property type="entry name" value="PHOSPHATIDATE PHOSPHATASE APP1"/>
    <property type="match status" value="1"/>
</dbReference>
<dbReference type="Pfam" id="PF09949">
    <property type="entry name" value="APP1_cat"/>
    <property type="match status" value="1"/>
</dbReference>
<dbReference type="GO" id="GO:0008195">
    <property type="term" value="F:phosphatidate phosphatase activity"/>
    <property type="evidence" value="ECO:0007669"/>
    <property type="project" value="InterPro"/>
</dbReference>
<proteinExistence type="predicted"/>
<protein>
    <recommendedName>
        <fullName evidence="1">Phosphatidate phosphatase APP1 catalytic domain-containing protein</fullName>
    </recommendedName>
</protein>
<feature type="domain" description="Phosphatidate phosphatase APP1 catalytic" evidence="1">
    <location>
        <begin position="160"/>
        <end position="315"/>
    </location>
</feature>
<dbReference type="EMBL" id="CADCTQ010000222">
    <property type="protein sequence ID" value="CAA9261030.1"/>
    <property type="molecule type" value="Genomic_DNA"/>
</dbReference>
<reference evidence="2" key="1">
    <citation type="submission" date="2020-02" db="EMBL/GenBank/DDBJ databases">
        <authorList>
            <person name="Meier V. D."/>
        </authorList>
    </citation>
    <scope>NUCLEOTIDE SEQUENCE</scope>
    <source>
        <strain evidence="2">AVDCRST_MAG56</strain>
    </source>
</reference>
<gene>
    <name evidence="2" type="ORF">AVDCRST_MAG56-2532</name>
</gene>
<accession>A0A6J4IWC0</accession>
<organism evidence="2">
    <name type="scientific">uncultured Cytophagales bacterium</name>
    <dbReference type="NCBI Taxonomy" id="158755"/>
    <lineage>
        <taxon>Bacteria</taxon>
        <taxon>Pseudomonadati</taxon>
        <taxon>Bacteroidota</taxon>
        <taxon>Sphingobacteriia</taxon>
        <taxon>Sphingobacteriales</taxon>
        <taxon>environmental samples</taxon>
    </lineage>
</organism>
<evidence type="ECO:0000259" key="1">
    <source>
        <dbReference type="Pfam" id="PF09949"/>
    </source>
</evidence>
<name>A0A6J4IWC0_9SPHI</name>
<sequence length="390" mass="44405">MPHWKNVLSKLASNADDHFDELLSQYKRRSGRIRPIQVVPYRGFGNAEEVYLRGRVLEDREIPQATDKDSVWRNLLSMYERVHSREVSNVQVQLLLGGNTHIATTNAEGYFEFRLNITEPLSTTHAWHRAEVKLIEPFVADSGGVSAEGHILVPPPTSQFGVISDIDDTILVSSVTNRIRMARLAFLNNARTRLPFPGVAAFYRALESGPETTLFNPVFYVSSSPWNFYDLLTDFCDVQNIPKGPLMLRDMGFDKDQFLVGDSVRHKTVQIEHIMRICRDLPFVLIGDSGEQDPKIYLQVLNDYPNRVKVIYIREVFRKRHLERRRKQFAELAAEAQRLNVPMLLVKDTVEAAEHAASIGLIDPDAIPGIRADKRTNEIAPTTLKQAEEE</sequence>